<keyword evidence="4" id="KW-0547">Nucleotide-binding</keyword>
<dbReference type="Gene3D" id="3.30.390.30">
    <property type="match status" value="1"/>
</dbReference>
<dbReference type="PIRSF" id="PIRSF000350">
    <property type="entry name" value="Mercury_reductase_MerA"/>
    <property type="match status" value="1"/>
</dbReference>
<dbReference type="EMBL" id="LVJS01000025">
    <property type="protein sequence ID" value="KZC24571.1"/>
    <property type="molecule type" value="Genomic_DNA"/>
</dbReference>
<feature type="domain" description="Pyridine nucleotide-disulphide oxidoreductase dimerisation" evidence="6">
    <location>
        <begin position="342"/>
        <end position="447"/>
    </location>
</feature>
<dbReference type="RefSeq" id="WP_008433434.1">
    <property type="nucleotide sequence ID" value="NZ_LVJS01000025.1"/>
</dbReference>
<evidence type="ECO:0000256" key="1">
    <source>
        <dbReference type="ARBA" id="ARBA00007532"/>
    </source>
</evidence>
<evidence type="ECO:0008006" key="10">
    <source>
        <dbReference type="Google" id="ProtNLM"/>
    </source>
</evidence>
<dbReference type="InterPro" id="IPR023753">
    <property type="entry name" value="FAD/NAD-binding_dom"/>
</dbReference>
<dbReference type="Gene3D" id="3.50.50.60">
    <property type="entry name" value="FAD/NAD(P)-binding domain"/>
    <property type="match status" value="2"/>
</dbReference>
<dbReference type="eggNOG" id="COG1249">
    <property type="taxonomic scope" value="Bacteria"/>
</dbReference>
<proteinExistence type="inferred from homology"/>
<dbReference type="GO" id="GO:0016491">
    <property type="term" value="F:oxidoreductase activity"/>
    <property type="evidence" value="ECO:0007669"/>
    <property type="project" value="InterPro"/>
</dbReference>
<evidence type="ECO:0000256" key="4">
    <source>
        <dbReference type="PIRSR" id="PIRSR000350-3"/>
    </source>
</evidence>
<dbReference type="AlphaFoldDB" id="A0A154QKM0"/>
<dbReference type="SUPFAM" id="SSF51905">
    <property type="entry name" value="FAD/NAD(P)-binding domain"/>
    <property type="match status" value="1"/>
</dbReference>
<feature type="domain" description="FAD/NAD(P)-binding" evidence="7">
    <location>
        <begin position="7"/>
        <end position="321"/>
    </location>
</feature>
<comment type="cofactor">
    <cofactor evidence="4">
        <name>FAD</name>
        <dbReference type="ChEBI" id="CHEBI:57692"/>
    </cofactor>
    <text evidence="4">Binds 1 FAD per subunit.</text>
</comment>
<keyword evidence="4" id="KW-0520">NAD</keyword>
<dbReference type="PANTHER" id="PTHR43014:SF5">
    <property type="entry name" value="GLUTATHIONE REDUCTASE (NADPH)"/>
    <property type="match status" value="1"/>
</dbReference>
<feature type="binding site" evidence="4">
    <location>
        <position position="305"/>
    </location>
    <ligand>
        <name>NAD(+)</name>
        <dbReference type="ChEBI" id="CHEBI:57540"/>
    </ligand>
</feature>
<evidence type="ECO:0000313" key="8">
    <source>
        <dbReference type="EMBL" id="KZC24571.1"/>
    </source>
</evidence>
<dbReference type="Pfam" id="PF07992">
    <property type="entry name" value="Pyr_redox_2"/>
    <property type="match status" value="1"/>
</dbReference>
<name>A0A154QKM0_9GAMM</name>
<dbReference type="Proteomes" id="UP000076131">
    <property type="component" value="Unassembled WGS sequence"/>
</dbReference>
<dbReference type="STRING" id="416169.RHOFW104T7_08170"/>
<evidence type="ECO:0000259" key="6">
    <source>
        <dbReference type="Pfam" id="PF02852"/>
    </source>
</evidence>
<dbReference type="PANTHER" id="PTHR43014">
    <property type="entry name" value="MERCURIC REDUCTASE"/>
    <property type="match status" value="1"/>
</dbReference>
<organism evidence="8 9">
    <name type="scientific">Rhodanobacter thiooxydans</name>
    <dbReference type="NCBI Taxonomy" id="416169"/>
    <lineage>
        <taxon>Bacteria</taxon>
        <taxon>Pseudomonadati</taxon>
        <taxon>Pseudomonadota</taxon>
        <taxon>Gammaproteobacteria</taxon>
        <taxon>Lysobacterales</taxon>
        <taxon>Rhodanobacteraceae</taxon>
        <taxon>Rhodanobacter</taxon>
    </lineage>
</organism>
<dbReference type="InterPro" id="IPR016156">
    <property type="entry name" value="FAD/NAD-linked_Rdtase_dimer_sf"/>
</dbReference>
<keyword evidence="2" id="KW-0285">Flavoprotein</keyword>
<dbReference type="PRINTS" id="PR00411">
    <property type="entry name" value="PNDRDTASEI"/>
</dbReference>
<protein>
    <recommendedName>
        <fullName evidence="10">Pyridine nucleotide-disulfide oxidoreductase</fullName>
    </recommendedName>
</protein>
<gene>
    <name evidence="8" type="ORF">RHOFW104T7_08170</name>
</gene>
<feature type="binding site" evidence="4">
    <location>
        <begin position="174"/>
        <end position="181"/>
    </location>
    <ligand>
        <name>NAD(+)</name>
        <dbReference type="ChEBI" id="CHEBI:57540"/>
    </ligand>
</feature>
<feature type="binding site" evidence="4">
    <location>
        <position position="198"/>
    </location>
    <ligand>
        <name>NAD(+)</name>
        <dbReference type="ChEBI" id="CHEBI:57540"/>
    </ligand>
</feature>
<evidence type="ECO:0000256" key="3">
    <source>
        <dbReference type="ARBA" id="ARBA00022827"/>
    </source>
</evidence>
<keyword evidence="3 4" id="KW-0274">FAD</keyword>
<dbReference type="PRINTS" id="PR00368">
    <property type="entry name" value="FADPNR"/>
</dbReference>
<feature type="binding site" evidence="4">
    <location>
        <position position="53"/>
    </location>
    <ligand>
        <name>FAD</name>
        <dbReference type="ChEBI" id="CHEBI:57692"/>
    </ligand>
</feature>
<sequence length="451" mass="47902">MTDAYDYDLLVIGAGTGGNGVARRVATAGWNVAIIDSLPYGGTCTLRGCDPKKMLIAVTEGVGWAHNMKGKGFDAHTSIDWPAMMAFKRTFTDVMPSRIEAAMQRAGVATLHGDVRFTGPDTVEVNGATLRAKHFHLATGARPMTLNIPGEDLLLTSTGFLELPEAPQKVVFVGGGFIAMEFAHVARRAGASEVTVLEMAERPLSNFDPDLVDLLADATTELGIHLQTQAKVRKIEQTGEAYTVTYETPSGVRTLTCGRVVHGGGRVPNIEHLNLAAASVESGRRGITVSPYMRTTNPAIFAAGDCADSGPNLTPVSVYEARIAGKNLLAGKDEHAIQYPPIPSVVFTLPPVAAVGLSEAEARERGLQFDVKFEKTSGWYSSLRVGARRSAFKTLVEHGTGLILGAHVMGPGAEEQINLFAMAMGAGLTAKQIKATIFAYPSFASDISSMV</sequence>
<dbReference type="InterPro" id="IPR036188">
    <property type="entry name" value="FAD/NAD-bd_sf"/>
</dbReference>
<evidence type="ECO:0000313" key="9">
    <source>
        <dbReference type="Proteomes" id="UP000076131"/>
    </source>
</evidence>
<comment type="caution">
    <text evidence="8">The sequence shown here is derived from an EMBL/GenBank/DDBJ whole genome shotgun (WGS) entry which is preliminary data.</text>
</comment>
<dbReference type="SUPFAM" id="SSF55424">
    <property type="entry name" value="FAD/NAD-linked reductases, dimerisation (C-terminal) domain"/>
    <property type="match status" value="1"/>
</dbReference>
<dbReference type="Pfam" id="PF02852">
    <property type="entry name" value="Pyr_redox_dim"/>
    <property type="match status" value="1"/>
</dbReference>
<evidence type="ECO:0000259" key="7">
    <source>
        <dbReference type="Pfam" id="PF07992"/>
    </source>
</evidence>
<comment type="similarity">
    <text evidence="1">Belongs to the class-I pyridine nucleotide-disulfide oxidoreductase family.</text>
</comment>
<dbReference type="GO" id="GO:0000166">
    <property type="term" value="F:nucleotide binding"/>
    <property type="evidence" value="ECO:0007669"/>
    <property type="project" value="UniProtKB-KW"/>
</dbReference>
<feature type="disulfide bond" description="Redox-active" evidence="5">
    <location>
        <begin position="44"/>
        <end position="49"/>
    </location>
</feature>
<accession>A0A154QKM0</accession>
<evidence type="ECO:0000256" key="2">
    <source>
        <dbReference type="ARBA" id="ARBA00022630"/>
    </source>
</evidence>
<feature type="binding site" evidence="4">
    <location>
        <position position="265"/>
    </location>
    <ligand>
        <name>NAD(+)</name>
        <dbReference type="ChEBI" id="CHEBI:57540"/>
    </ligand>
</feature>
<keyword evidence="9" id="KW-1185">Reference proteome</keyword>
<reference evidence="8 9" key="1">
    <citation type="journal article" date="2016" name="MBio">
        <title>Lateral Gene Transfer in a Heavy Metal-Contaminated-Groundwater Microbial Community.</title>
        <authorList>
            <person name="Hemme C.L."/>
            <person name="Green S.J."/>
            <person name="Rishishwar L."/>
            <person name="Prakash O."/>
            <person name="Pettenato A."/>
            <person name="Chakraborty R."/>
            <person name="Deutschbauer A.M."/>
            <person name="Van Nostrand J.D."/>
            <person name="Wu L."/>
            <person name="He Z."/>
            <person name="Jordan I.K."/>
            <person name="Hazen T.C."/>
            <person name="Arkin A.P."/>
            <person name="Kostka J.E."/>
            <person name="Zhou J."/>
        </authorList>
    </citation>
    <scope>NUCLEOTIDE SEQUENCE [LARGE SCALE GENOMIC DNA]</scope>
    <source>
        <strain evidence="8 9">FW104-T7</strain>
    </source>
</reference>
<dbReference type="InterPro" id="IPR001100">
    <property type="entry name" value="Pyr_nuc-diS_OxRdtase"/>
</dbReference>
<evidence type="ECO:0000256" key="5">
    <source>
        <dbReference type="PIRSR" id="PIRSR000350-4"/>
    </source>
</evidence>
<dbReference type="InterPro" id="IPR004099">
    <property type="entry name" value="Pyr_nucl-diS_OxRdtase_dimer"/>
</dbReference>